<dbReference type="EMBL" id="SJSL01000001">
    <property type="protein sequence ID" value="TCD04025.1"/>
    <property type="molecule type" value="Genomic_DNA"/>
</dbReference>
<dbReference type="OrthoDB" id="659569at2"/>
<evidence type="ECO:0000256" key="4">
    <source>
        <dbReference type="ARBA" id="ARBA00023163"/>
    </source>
</evidence>
<evidence type="ECO:0000256" key="2">
    <source>
        <dbReference type="ARBA" id="ARBA00023015"/>
    </source>
</evidence>
<dbReference type="CDD" id="cd06171">
    <property type="entry name" value="Sigma70_r4"/>
    <property type="match status" value="1"/>
</dbReference>
<dbReference type="Pfam" id="PF04542">
    <property type="entry name" value="Sigma70_r2"/>
    <property type="match status" value="1"/>
</dbReference>
<dbReference type="NCBIfam" id="TIGR02937">
    <property type="entry name" value="sigma70-ECF"/>
    <property type="match status" value="1"/>
</dbReference>
<dbReference type="InterPro" id="IPR013324">
    <property type="entry name" value="RNA_pol_sigma_r3/r4-like"/>
</dbReference>
<comment type="caution">
    <text evidence="7">The sequence shown here is derived from an EMBL/GenBank/DDBJ whole genome shotgun (WGS) entry which is preliminary data.</text>
</comment>
<dbReference type="Pfam" id="PF08281">
    <property type="entry name" value="Sigma70_r4_2"/>
    <property type="match status" value="1"/>
</dbReference>
<keyword evidence="8" id="KW-1185">Reference proteome</keyword>
<dbReference type="Gene3D" id="1.10.10.10">
    <property type="entry name" value="Winged helix-like DNA-binding domain superfamily/Winged helix DNA-binding domain"/>
    <property type="match status" value="1"/>
</dbReference>
<protein>
    <submittedName>
        <fullName evidence="7">RNA polymerase sigma-70 factor</fullName>
    </submittedName>
</protein>
<evidence type="ECO:0000256" key="3">
    <source>
        <dbReference type="ARBA" id="ARBA00023082"/>
    </source>
</evidence>
<sequence length="188" mass="21791">MLDYGSLSDFELTDLLKEGDAAAYTVIYNRYFGELFIHASNRLNDKEEAQDVIHELFVTIWNKKQDLLVKSDLAAYLYTSVRNRILDIIAHRQVESKYINSLQGFLDQGYCITDHLVRERQLAELIQKGVSELPLKMREVFELSRKHCMSHKEIAVQLNISEQTVRKQVNNALKILRGKLGIMVFICI</sequence>
<accession>A0A4R0NWP5</accession>
<dbReference type="InterPro" id="IPR013249">
    <property type="entry name" value="RNA_pol_sigma70_r4_t2"/>
</dbReference>
<dbReference type="AlphaFoldDB" id="A0A4R0NWP5"/>
<keyword evidence="2" id="KW-0805">Transcription regulation</keyword>
<dbReference type="PANTHER" id="PTHR43133">
    <property type="entry name" value="RNA POLYMERASE ECF-TYPE SIGMA FACTO"/>
    <property type="match status" value="1"/>
</dbReference>
<evidence type="ECO:0000313" key="8">
    <source>
        <dbReference type="Proteomes" id="UP000293347"/>
    </source>
</evidence>
<dbReference type="InterPro" id="IPR039425">
    <property type="entry name" value="RNA_pol_sigma-70-like"/>
</dbReference>
<dbReference type="InterPro" id="IPR014284">
    <property type="entry name" value="RNA_pol_sigma-70_dom"/>
</dbReference>
<gene>
    <name evidence="7" type="ORF">EZ437_05995</name>
</gene>
<proteinExistence type="inferred from homology"/>
<dbReference type="InterPro" id="IPR013325">
    <property type="entry name" value="RNA_pol_sigma_r2"/>
</dbReference>
<keyword evidence="4" id="KW-0804">Transcription</keyword>
<dbReference type="InterPro" id="IPR007627">
    <property type="entry name" value="RNA_pol_sigma70_r2"/>
</dbReference>
<dbReference type="SUPFAM" id="SSF88946">
    <property type="entry name" value="Sigma2 domain of RNA polymerase sigma factors"/>
    <property type="match status" value="1"/>
</dbReference>
<dbReference type="NCBIfam" id="TIGR02985">
    <property type="entry name" value="Sig70_bacteroi1"/>
    <property type="match status" value="1"/>
</dbReference>
<dbReference type="Proteomes" id="UP000293347">
    <property type="component" value="Unassembled WGS sequence"/>
</dbReference>
<evidence type="ECO:0000256" key="1">
    <source>
        <dbReference type="ARBA" id="ARBA00010641"/>
    </source>
</evidence>
<dbReference type="InterPro" id="IPR014327">
    <property type="entry name" value="RNA_pol_sigma70_bacteroid"/>
</dbReference>
<dbReference type="SUPFAM" id="SSF88659">
    <property type="entry name" value="Sigma3 and sigma4 domains of RNA polymerase sigma factors"/>
    <property type="match status" value="1"/>
</dbReference>
<dbReference type="GO" id="GO:0006352">
    <property type="term" value="P:DNA-templated transcription initiation"/>
    <property type="evidence" value="ECO:0007669"/>
    <property type="project" value="InterPro"/>
</dbReference>
<evidence type="ECO:0000313" key="7">
    <source>
        <dbReference type="EMBL" id="TCD04025.1"/>
    </source>
</evidence>
<feature type="domain" description="RNA polymerase sigma-70 region 2" evidence="5">
    <location>
        <begin position="28"/>
        <end position="92"/>
    </location>
</feature>
<evidence type="ECO:0000259" key="5">
    <source>
        <dbReference type="Pfam" id="PF04542"/>
    </source>
</evidence>
<dbReference type="GO" id="GO:0016987">
    <property type="term" value="F:sigma factor activity"/>
    <property type="evidence" value="ECO:0007669"/>
    <property type="project" value="UniProtKB-KW"/>
</dbReference>
<evidence type="ECO:0000259" key="6">
    <source>
        <dbReference type="Pfam" id="PF08281"/>
    </source>
</evidence>
<dbReference type="PANTHER" id="PTHR43133:SF46">
    <property type="entry name" value="RNA POLYMERASE SIGMA-70 FACTOR ECF SUBFAMILY"/>
    <property type="match status" value="1"/>
</dbReference>
<reference evidence="7 8" key="1">
    <citation type="submission" date="2019-02" db="EMBL/GenBank/DDBJ databases">
        <title>Pedobacter sp. RP-1-14 sp. nov., isolated from Arctic soil.</title>
        <authorList>
            <person name="Dahal R.H."/>
        </authorList>
    </citation>
    <scope>NUCLEOTIDE SEQUENCE [LARGE SCALE GENOMIC DNA]</scope>
    <source>
        <strain evidence="7 8">RP-1-14</strain>
    </source>
</reference>
<keyword evidence="3" id="KW-0731">Sigma factor</keyword>
<dbReference type="InterPro" id="IPR036388">
    <property type="entry name" value="WH-like_DNA-bd_sf"/>
</dbReference>
<name>A0A4R0NWP5_9SPHI</name>
<feature type="domain" description="RNA polymerase sigma factor 70 region 4 type 2" evidence="6">
    <location>
        <begin position="125"/>
        <end position="175"/>
    </location>
</feature>
<comment type="similarity">
    <text evidence="1">Belongs to the sigma-70 factor family. ECF subfamily.</text>
</comment>
<dbReference type="GO" id="GO:0003677">
    <property type="term" value="F:DNA binding"/>
    <property type="evidence" value="ECO:0007669"/>
    <property type="project" value="InterPro"/>
</dbReference>
<dbReference type="Gene3D" id="1.10.1740.10">
    <property type="match status" value="1"/>
</dbReference>
<organism evidence="7 8">
    <name type="scientific">Pedobacter psychroterrae</name>
    <dbReference type="NCBI Taxonomy" id="2530453"/>
    <lineage>
        <taxon>Bacteria</taxon>
        <taxon>Pseudomonadati</taxon>
        <taxon>Bacteroidota</taxon>
        <taxon>Sphingobacteriia</taxon>
        <taxon>Sphingobacteriales</taxon>
        <taxon>Sphingobacteriaceae</taxon>
        <taxon>Pedobacter</taxon>
    </lineage>
</organism>